<dbReference type="PANTHER" id="PTHR48079">
    <property type="entry name" value="PROTEIN YEEZ"/>
    <property type="match status" value="1"/>
</dbReference>
<evidence type="ECO:0000313" key="1">
    <source>
        <dbReference type="EMBL" id="KAF2711732.1"/>
    </source>
</evidence>
<dbReference type="InterPro" id="IPR051783">
    <property type="entry name" value="NAD(P)-dependent_oxidoreduct"/>
</dbReference>
<name>A0A6G1KGX4_9PLEO</name>
<dbReference type="InterPro" id="IPR036291">
    <property type="entry name" value="NAD(P)-bd_dom_sf"/>
</dbReference>
<dbReference type="GO" id="GO:0004029">
    <property type="term" value="F:aldehyde dehydrogenase (NAD+) activity"/>
    <property type="evidence" value="ECO:0007669"/>
    <property type="project" value="TreeGrafter"/>
</dbReference>
<dbReference type="EMBL" id="MU005767">
    <property type="protein sequence ID" value="KAF2711732.1"/>
    <property type="molecule type" value="Genomic_DNA"/>
</dbReference>
<sequence>MPMKRVLLTGSYNLTGSHILHQLLSYNVSVRAVVCSREEAQILEQQYPPTTTPLLDFTVVPLKDLSIPGAYDDALNEYPEPFDTVIHTITADPSSEEADCLSRFINLETESLINFLRSVKDVATRVHRVIITTSLTPFARWLVDPQIERDPRRGSVLSISSLQRAAEIDSEYVLATSQASDNIVYDAVWQWMKGSHARFDLVTLTAPSIWGPQIRQLENSADLEGGNRKVWNIIRPGGGEALEQATLPPYGIDFFTDVRDLAFATVQAVLVPQAGNRRFVISAGIMPGSAVISDFLSNRFPELGNRLQHSISSPTRRTAAGDPPQEFVHTHLAATILGVVRYRTVEETLTALTQQMLELHRRKEWKRVIQS</sequence>
<protein>
    <submittedName>
        <fullName evidence="1">NAD(P)-binding protein</fullName>
    </submittedName>
</protein>
<dbReference type="Proteomes" id="UP000799428">
    <property type="component" value="Unassembled WGS sequence"/>
</dbReference>
<organism evidence="1 2">
    <name type="scientific">Pleomassaria siparia CBS 279.74</name>
    <dbReference type="NCBI Taxonomy" id="1314801"/>
    <lineage>
        <taxon>Eukaryota</taxon>
        <taxon>Fungi</taxon>
        <taxon>Dikarya</taxon>
        <taxon>Ascomycota</taxon>
        <taxon>Pezizomycotina</taxon>
        <taxon>Dothideomycetes</taxon>
        <taxon>Pleosporomycetidae</taxon>
        <taxon>Pleosporales</taxon>
        <taxon>Pleomassariaceae</taxon>
        <taxon>Pleomassaria</taxon>
    </lineage>
</organism>
<dbReference type="PANTHER" id="PTHR48079:SF9">
    <property type="entry name" value="PUTATIVE-RELATED"/>
    <property type="match status" value="1"/>
</dbReference>
<keyword evidence="2" id="KW-1185">Reference proteome</keyword>
<dbReference type="OrthoDB" id="2735536at2759"/>
<dbReference type="SUPFAM" id="SSF51735">
    <property type="entry name" value="NAD(P)-binding Rossmann-fold domains"/>
    <property type="match status" value="1"/>
</dbReference>
<dbReference type="GO" id="GO:0005737">
    <property type="term" value="C:cytoplasm"/>
    <property type="evidence" value="ECO:0007669"/>
    <property type="project" value="TreeGrafter"/>
</dbReference>
<gene>
    <name evidence="1" type="ORF">K504DRAFT_374263</name>
</gene>
<proteinExistence type="predicted"/>
<accession>A0A6G1KGX4</accession>
<reference evidence="1" key="1">
    <citation type="journal article" date="2020" name="Stud. Mycol.">
        <title>101 Dothideomycetes genomes: a test case for predicting lifestyles and emergence of pathogens.</title>
        <authorList>
            <person name="Haridas S."/>
            <person name="Albert R."/>
            <person name="Binder M."/>
            <person name="Bloem J."/>
            <person name="Labutti K."/>
            <person name="Salamov A."/>
            <person name="Andreopoulos B."/>
            <person name="Baker S."/>
            <person name="Barry K."/>
            <person name="Bills G."/>
            <person name="Bluhm B."/>
            <person name="Cannon C."/>
            <person name="Castanera R."/>
            <person name="Culley D."/>
            <person name="Daum C."/>
            <person name="Ezra D."/>
            <person name="Gonzalez J."/>
            <person name="Henrissat B."/>
            <person name="Kuo A."/>
            <person name="Liang C."/>
            <person name="Lipzen A."/>
            <person name="Lutzoni F."/>
            <person name="Magnuson J."/>
            <person name="Mondo S."/>
            <person name="Nolan M."/>
            <person name="Ohm R."/>
            <person name="Pangilinan J."/>
            <person name="Park H.-J."/>
            <person name="Ramirez L."/>
            <person name="Alfaro M."/>
            <person name="Sun H."/>
            <person name="Tritt A."/>
            <person name="Yoshinaga Y."/>
            <person name="Zwiers L.-H."/>
            <person name="Turgeon B."/>
            <person name="Goodwin S."/>
            <person name="Spatafora J."/>
            <person name="Crous P."/>
            <person name="Grigoriev I."/>
        </authorList>
    </citation>
    <scope>NUCLEOTIDE SEQUENCE</scope>
    <source>
        <strain evidence="1">CBS 279.74</strain>
    </source>
</reference>
<evidence type="ECO:0000313" key="2">
    <source>
        <dbReference type="Proteomes" id="UP000799428"/>
    </source>
</evidence>
<dbReference type="Gene3D" id="3.40.50.720">
    <property type="entry name" value="NAD(P)-binding Rossmann-like Domain"/>
    <property type="match status" value="1"/>
</dbReference>
<dbReference type="AlphaFoldDB" id="A0A6G1KGX4"/>